<accession>A0ABT9W578</accession>
<gene>
    <name evidence="1" type="ORF">J2S11_004179</name>
</gene>
<organism evidence="1 2">
    <name type="scientific">Caldalkalibacillus horti</name>
    <dbReference type="NCBI Taxonomy" id="77523"/>
    <lineage>
        <taxon>Bacteria</taxon>
        <taxon>Bacillati</taxon>
        <taxon>Bacillota</taxon>
        <taxon>Bacilli</taxon>
        <taxon>Bacillales</taxon>
        <taxon>Bacillaceae</taxon>
        <taxon>Caldalkalibacillus</taxon>
    </lineage>
</organism>
<reference evidence="1 2" key="1">
    <citation type="submission" date="2023-07" db="EMBL/GenBank/DDBJ databases">
        <title>Genomic Encyclopedia of Type Strains, Phase IV (KMG-IV): sequencing the most valuable type-strain genomes for metagenomic binning, comparative biology and taxonomic classification.</title>
        <authorList>
            <person name="Goeker M."/>
        </authorList>
    </citation>
    <scope>NUCLEOTIDE SEQUENCE [LARGE SCALE GENOMIC DNA]</scope>
    <source>
        <strain evidence="1 2">DSM 12751</strain>
    </source>
</reference>
<dbReference type="Pfam" id="PF08863">
    <property type="entry name" value="YolD"/>
    <property type="match status" value="1"/>
</dbReference>
<protein>
    <recommendedName>
        <fullName evidence="3">YolD-like family protein</fullName>
    </recommendedName>
</protein>
<sequence>MKENKLTPGSNIMWEASRMMLPEHRELIIQKRKEQNRKDRPIFDEQTLEYFSHLMSEASNKDQEITITIFDPYQETKIKGKLKKIDLQLRQVKMETDNDFVWIKLEDILHIDYF</sequence>
<dbReference type="EMBL" id="JAUSTY010000025">
    <property type="protein sequence ID" value="MDQ0168227.1"/>
    <property type="molecule type" value="Genomic_DNA"/>
</dbReference>
<keyword evidence="2" id="KW-1185">Reference proteome</keyword>
<dbReference type="Proteomes" id="UP001235840">
    <property type="component" value="Unassembled WGS sequence"/>
</dbReference>
<evidence type="ECO:0000313" key="1">
    <source>
        <dbReference type="EMBL" id="MDQ0168227.1"/>
    </source>
</evidence>
<name>A0ABT9W578_9BACI</name>
<comment type="caution">
    <text evidence="1">The sequence shown here is derived from an EMBL/GenBank/DDBJ whole genome shotgun (WGS) entry which is preliminary data.</text>
</comment>
<evidence type="ECO:0000313" key="2">
    <source>
        <dbReference type="Proteomes" id="UP001235840"/>
    </source>
</evidence>
<dbReference type="RefSeq" id="WP_307397807.1">
    <property type="nucleotide sequence ID" value="NZ_BAAADK010000020.1"/>
</dbReference>
<evidence type="ECO:0008006" key="3">
    <source>
        <dbReference type="Google" id="ProtNLM"/>
    </source>
</evidence>
<dbReference type="InterPro" id="IPR014962">
    <property type="entry name" value="YolD"/>
</dbReference>
<proteinExistence type="predicted"/>